<dbReference type="Proteomes" id="UP000521379">
    <property type="component" value="Unassembled WGS sequence"/>
</dbReference>
<sequence length="305" mass="32635">MTGASRGIGATAARRVLAENPDAHLVVLARPRARGALQTRESSTERISTIDADLLSLTSVRQAAVEVTGRIRRGALPPLGVLGLNAGAQYVTATRDSMDGYEATFAVNVLANHLLLRSFHASGATGVHAVVTVSDTHFGDLRHNLGMVPAPQWMYPQVLVRPGAFENPLSPRAGRMAYSTSKLAAIYLVHAWARRCAESWSIQSFNPGFVPSTGLGRDAGPAARFALRYVLPVLTLSPLATTQQRAGQLFKNALVGDVSGPSGAYIDRDHITSSSAESYDVGREDELWEVMESLTAPFLAEDSDL</sequence>
<dbReference type="SUPFAM" id="SSF51735">
    <property type="entry name" value="NAD(P)-binding Rossmann-fold domains"/>
    <property type="match status" value="1"/>
</dbReference>
<reference evidence="3 4" key="1">
    <citation type="submission" date="2020-02" db="EMBL/GenBank/DDBJ databases">
        <authorList>
            <person name="Sun Q."/>
        </authorList>
    </citation>
    <scope>NUCLEOTIDE SEQUENCE [LARGE SCALE GENOMIC DNA]</scope>
    <source>
        <strain evidence="3 4">YIM 13062</strain>
    </source>
</reference>
<accession>A0A846TVE8</accession>
<evidence type="ECO:0000256" key="1">
    <source>
        <dbReference type="ARBA" id="ARBA00006484"/>
    </source>
</evidence>
<dbReference type="PANTHER" id="PTHR24320">
    <property type="entry name" value="RETINOL DEHYDROGENASE"/>
    <property type="match status" value="1"/>
</dbReference>
<proteinExistence type="inferred from homology"/>
<organism evidence="3 4">
    <name type="scientific">Kocuria subflava</name>
    <dbReference type="NCBI Taxonomy" id="1736139"/>
    <lineage>
        <taxon>Bacteria</taxon>
        <taxon>Bacillati</taxon>
        <taxon>Actinomycetota</taxon>
        <taxon>Actinomycetes</taxon>
        <taxon>Micrococcales</taxon>
        <taxon>Micrococcaceae</taxon>
        <taxon>Kocuria</taxon>
    </lineage>
</organism>
<gene>
    <name evidence="3" type="ORF">GTW58_07045</name>
</gene>
<dbReference type="EMBL" id="JAAVUN010000011">
    <property type="protein sequence ID" value="NKE09694.1"/>
    <property type="molecule type" value="Genomic_DNA"/>
</dbReference>
<evidence type="ECO:0000313" key="4">
    <source>
        <dbReference type="Proteomes" id="UP000521379"/>
    </source>
</evidence>
<evidence type="ECO:0000313" key="3">
    <source>
        <dbReference type="EMBL" id="NKE09694.1"/>
    </source>
</evidence>
<dbReference type="InterPro" id="IPR002347">
    <property type="entry name" value="SDR_fam"/>
</dbReference>
<protein>
    <submittedName>
        <fullName evidence="3">SDR family NAD(P)-dependent oxidoreductase</fullName>
    </submittedName>
</protein>
<evidence type="ECO:0000256" key="2">
    <source>
        <dbReference type="ARBA" id="ARBA00023002"/>
    </source>
</evidence>
<comment type="similarity">
    <text evidence="1">Belongs to the short-chain dehydrogenases/reductases (SDR) family.</text>
</comment>
<dbReference type="AlphaFoldDB" id="A0A846TVE8"/>
<dbReference type="GO" id="GO:0016491">
    <property type="term" value="F:oxidoreductase activity"/>
    <property type="evidence" value="ECO:0007669"/>
    <property type="project" value="UniProtKB-KW"/>
</dbReference>
<keyword evidence="4" id="KW-1185">Reference proteome</keyword>
<comment type="caution">
    <text evidence="3">The sequence shown here is derived from an EMBL/GenBank/DDBJ whole genome shotgun (WGS) entry which is preliminary data.</text>
</comment>
<keyword evidence="2" id="KW-0560">Oxidoreductase</keyword>
<dbReference type="Gene3D" id="3.40.50.720">
    <property type="entry name" value="NAD(P)-binding Rossmann-like Domain"/>
    <property type="match status" value="1"/>
</dbReference>
<dbReference type="Pfam" id="PF00106">
    <property type="entry name" value="adh_short"/>
    <property type="match status" value="1"/>
</dbReference>
<name>A0A846TVE8_9MICC</name>
<dbReference type="InterPro" id="IPR036291">
    <property type="entry name" value="NAD(P)-bd_dom_sf"/>
</dbReference>
<dbReference type="PANTHER" id="PTHR24320:SF148">
    <property type="entry name" value="NAD(P)-BINDING ROSSMANN-FOLD SUPERFAMILY PROTEIN"/>
    <property type="match status" value="1"/>
</dbReference>